<dbReference type="CDD" id="cd01949">
    <property type="entry name" value="GGDEF"/>
    <property type="match status" value="1"/>
</dbReference>
<dbReference type="NCBIfam" id="TIGR00254">
    <property type="entry name" value="GGDEF"/>
    <property type="match status" value="1"/>
</dbReference>
<dbReference type="RefSeq" id="WP_048494485.1">
    <property type="nucleotide sequence ID" value="NZ_LFBU01000001.1"/>
</dbReference>
<dbReference type="InterPro" id="IPR043128">
    <property type="entry name" value="Rev_trsase/Diguanyl_cyclase"/>
</dbReference>
<dbReference type="PANTHER" id="PTHR45138:SF9">
    <property type="entry name" value="DIGUANYLATE CYCLASE DGCM-RELATED"/>
    <property type="match status" value="1"/>
</dbReference>
<dbReference type="Proteomes" id="UP000036102">
    <property type="component" value="Unassembled WGS sequence"/>
</dbReference>
<dbReference type="AlphaFoldDB" id="A0A0J7J8L5"/>
<proteinExistence type="predicted"/>
<protein>
    <recommendedName>
        <fullName evidence="2">diguanylate cyclase</fullName>
        <ecNumber evidence="2">2.7.7.65</ecNumber>
    </recommendedName>
</protein>
<dbReference type="STRING" id="1658765.Msub_10423"/>
<sequence length="308" mass="34367">MKNIPSVQKSASQPQKLAALRQAHQDWNNTPDVLTRLTRRLSTTLSLEQQLAILADELGSVVPFDTLNYRHRIGKQDFVYATGMGGPHRCEYRLGLEGANYGTLSLYRRQRFSDQELEGVEMILSAAICPIRNACRFIAIEQASLTDSLTGIPNKRAMDDDLQRASQLSERHGQPYSLILCDLDHFKTVNDTHGHVVGDHLLQIAAAELEKAVRTSDSVYRFGGEEFAILLPLTGEQDAREVAERIREAIMAIQVDAGSKELRVTTSCGVATFLPKETAQEWLARADEALYRAKHQGRNCTRVFATIS</sequence>
<dbReference type="GO" id="GO:1902201">
    <property type="term" value="P:negative regulation of bacterial-type flagellum-dependent cell motility"/>
    <property type="evidence" value="ECO:0007669"/>
    <property type="project" value="TreeGrafter"/>
</dbReference>
<dbReference type="EC" id="2.7.7.65" evidence="2"/>
<keyword evidence="7" id="KW-1185">Reference proteome</keyword>
<dbReference type="InterPro" id="IPR029787">
    <property type="entry name" value="Nucleotide_cyclase"/>
</dbReference>
<dbReference type="SUPFAM" id="SSF55073">
    <property type="entry name" value="Nucleotide cyclase"/>
    <property type="match status" value="1"/>
</dbReference>
<dbReference type="PROSITE" id="PS50887">
    <property type="entry name" value="GGDEF"/>
    <property type="match status" value="1"/>
</dbReference>
<dbReference type="GO" id="GO:0043709">
    <property type="term" value="P:cell adhesion involved in single-species biofilm formation"/>
    <property type="evidence" value="ECO:0007669"/>
    <property type="project" value="TreeGrafter"/>
</dbReference>
<evidence type="ECO:0000256" key="3">
    <source>
        <dbReference type="ARBA" id="ARBA00034247"/>
    </source>
</evidence>
<evidence type="ECO:0000256" key="1">
    <source>
        <dbReference type="ARBA" id="ARBA00001946"/>
    </source>
</evidence>
<feature type="domain" description="GGDEF" evidence="5">
    <location>
        <begin position="174"/>
        <end position="306"/>
    </location>
</feature>
<dbReference type="FunFam" id="3.30.70.270:FF:000001">
    <property type="entry name" value="Diguanylate cyclase domain protein"/>
    <property type="match status" value="1"/>
</dbReference>
<evidence type="ECO:0000256" key="4">
    <source>
        <dbReference type="SAM" id="MobiDB-lite"/>
    </source>
</evidence>
<dbReference type="InterPro" id="IPR000160">
    <property type="entry name" value="GGDEF_dom"/>
</dbReference>
<dbReference type="PATRIC" id="fig|1658765.3.peg.422"/>
<comment type="cofactor">
    <cofactor evidence="1">
        <name>Mg(2+)</name>
        <dbReference type="ChEBI" id="CHEBI:18420"/>
    </cofactor>
</comment>
<organism evidence="6 7">
    <name type="scientific">Marinobacter subterrani</name>
    <dbReference type="NCBI Taxonomy" id="1658765"/>
    <lineage>
        <taxon>Bacteria</taxon>
        <taxon>Pseudomonadati</taxon>
        <taxon>Pseudomonadota</taxon>
        <taxon>Gammaproteobacteria</taxon>
        <taxon>Pseudomonadales</taxon>
        <taxon>Marinobacteraceae</taxon>
        <taxon>Marinobacter</taxon>
    </lineage>
</organism>
<evidence type="ECO:0000259" key="5">
    <source>
        <dbReference type="PROSITE" id="PS50887"/>
    </source>
</evidence>
<dbReference type="OrthoDB" id="9812260at2"/>
<evidence type="ECO:0000256" key="2">
    <source>
        <dbReference type="ARBA" id="ARBA00012528"/>
    </source>
</evidence>
<feature type="region of interest" description="Disordered" evidence="4">
    <location>
        <begin position="1"/>
        <end position="20"/>
    </location>
</feature>
<dbReference type="InterPro" id="IPR050469">
    <property type="entry name" value="Diguanylate_Cyclase"/>
</dbReference>
<name>A0A0J7J8L5_9GAMM</name>
<dbReference type="Pfam" id="PF00990">
    <property type="entry name" value="GGDEF"/>
    <property type="match status" value="1"/>
</dbReference>
<gene>
    <name evidence="6" type="ORF">Msub_10423</name>
</gene>
<dbReference type="Gene3D" id="3.30.70.270">
    <property type="match status" value="1"/>
</dbReference>
<reference evidence="6 7" key="1">
    <citation type="submission" date="2015-06" db="EMBL/GenBank/DDBJ databases">
        <title>Marinobacter subterrani, a genetically tractable neutrophilic iron-oxidizing strain isolated from the Soudan Iron Mine.</title>
        <authorList>
            <person name="Bonis B.M."/>
            <person name="Gralnick J.A."/>
        </authorList>
    </citation>
    <scope>NUCLEOTIDE SEQUENCE [LARGE SCALE GENOMIC DNA]</scope>
    <source>
        <strain evidence="6 7">JG233</strain>
    </source>
</reference>
<comment type="caution">
    <text evidence="6">The sequence shown here is derived from an EMBL/GenBank/DDBJ whole genome shotgun (WGS) entry which is preliminary data.</text>
</comment>
<dbReference type="PANTHER" id="PTHR45138">
    <property type="entry name" value="REGULATORY COMPONENTS OF SENSORY TRANSDUCTION SYSTEM"/>
    <property type="match status" value="1"/>
</dbReference>
<dbReference type="SMART" id="SM00267">
    <property type="entry name" value="GGDEF"/>
    <property type="match status" value="1"/>
</dbReference>
<comment type="catalytic activity">
    <reaction evidence="3">
        <text>2 GTP = 3',3'-c-di-GMP + 2 diphosphate</text>
        <dbReference type="Rhea" id="RHEA:24898"/>
        <dbReference type="ChEBI" id="CHEBI:33019"/>
        <dbReference type="ChEBI" id="CHEBI:37565"/>
        <dbReference type="ChEBI" id="CHEBI:58805"/>
        <dbReference type="EC" id="2.7.7.65"/>
    </reaction>
</comment>
<dbReference type="EMBL" id="LFBU01000001">
    <property type="protein sequence ID" value="KMQ74246.1"/>
    <property type="molecule type" value="Genomic_DNA"/>
</dbReference>
<feature type="compositionally biased region" description="Polar residues" evidence="4">
    <location>
        <begin position="1"/>
        <end position="15"/>
    </location>
</feature>
<dbReference type="GO" id="GO:0052621">
    <property type="term" value="F:diguanylate cyclase activity"/>
    <property type="evidence" value="ECO:0007669"/>
    <property type="project" value="UniProtKB-EC"/>
</dbReference>
<evidence type="ECO:0000313" key="6">
    <source>
        <dbReference type="EMBL" id="KMQ74246.1"/>
    </source>
</evidence>
<dbReference type="GO" id="GO:0005886">
    <property type="term" value="C:plasma membrane"/>
    <property type="evidence" value="ECO:0007669"/>
    <property type="project" value="TreeGrafter"/>
</dbReference>
<accession>A0A0J7J8L5</accession>
<evidence type="ECO:0000313" key="7">
    <source>
        <dbReference type="Proteomes" id="UP000036102"/>
    </source>
</evidence>